<dbReference type="Proteomes" id="UP001431209">
    <property type="component" value="Unassembled WGS sequence"/>
</dbReference>
<dbReference type="AlphaFoldDB" id="A0AAW2ZA28"/>
<accession>A0AAW2ZA28</accession>
<sequence length="228" mass="25815">MVNNRQYLNEAQGLPYADVKFLDIYQEGVVILKNGLEKIRKAPLVIASTGNYLVVYEITLTDNDKRMKIKELSRITHPGTAVRMKVLRPKTKQFNNQNKRTQSSTVFTTSSNGSLYCFQIRSIHFGIEEESQVEIIQLNDKWEGLHSMCCTTLDTCFNSGGNELTIVTGGEDGIVNVLHLRENDNYGEDDSYRYSTKFLLKGYSTGLPITDVRYQIRDGVPGISNTQK</sequence>
<dbReference type="Gene3D" id="2.130.10.10">
    <property type="entry name" value="YVTN repeat-like/Quinoprotein amine dehydrogenase"/>
    <property type="match status" value="1"/>
</dbReference>
<dbReference type="InterPro" id="IPR036322">
    <property type="entry name" value="WD40_repeat_dom_sf"/>
</dbReference>
<gene>
    <name evidence="1" type="ORF">AKO1_001830</name>
</gene>
<evidence type="ECO:0000313" key="2">
    <source>
        <dbReference type="Proteomes" id="UP001431209"/>
    </source>
</evidence>
<dbReference type="SUPFAM" id="SSF50978">
    <property type="entry name" value="WD40 repeat-like"/>
    <property type="match status" value="1"/>
</dbReference>
<comment type="caution">
    <text evidence="1">The sequence shown here is derived from an EMBL/GenBank/DDBJ whole genome shotgun (WGS) entry which is preliminary data.</text>
</comment>
<dbReference type="InterPro" id="IPR015943">
    <property type="entry name" value="WD40/YVTN_repeat-like_dom_sf"/>
</dbReference>
<feature type="non-terminal residue" evidence="1">
    <location>
        <position position="228"/>
    </location>
</feature>
<keyword evidence="2" id="KW-1185">Reference proteome</keyword>
<organism evidence="1 2">
    <name type="scientific">Acrasis kona</name>
    <dbReference type="NCBI Taxonomy" id="1008807"/>
    <lineage>
        <taxon>Eukaryota</taxon>
        <taxon>Discoba</taxon>
        <taxon>Heterolobosea</taxon>
        <taxon>Tetramitia</taxon>
        <taxon>Eutetramitia</taxon>
        <taxon>Acrasidae</taxon>
        <taxon>Acrasis</taxon>
    </lineage>
</organism>
<dbReference type="EMBL" id="JAOPGA020001203">
    <property type="protein sequence ID" value="KAL0486148.1"/>
    <property type="molecule type" value="Genomic_DNA"/>
</dbReference>
<reference evidence="1 2" key="1">
    <citation type="submission" date="2024-03" db="EMBL/GenBank/DDBJ databases">
        <title>The Acrasis kona genome and developmental transcriptomes reveal deep origins of eukaryotic multicellular pathways.</title>
        <authorList>
            <person name="Sheikh S."/>
            <person name="Fu C.-J."/>
            <person name="Brown M.W."/>
            <person name="Baldauf S.L."/>
        </authorList>
    </citation>
    <scope>NUCLEOTIDE SEQUENCE [LARGE SCALE GENOMIC DNA]</scope>
    <source>
        <strain evidence="1 2">ATCC MYA-3509</strain>
    </source>
</reference>
<name>A0AAW2ZA28_9EUKA</name>
<protein>
    <submittedName>
        <fullName evidence="1">Uncharacterized protein</fullName>
    </submittedName>
</protein>
<evidence type="ECO:0000313" key="1">
    <source>
        <dbReference type="EMBL" id="KAL0486148.1"/>
    </source>
</evidence>
<proteinExistence type="predicted"/>